<reference evidence="2 3" key="1">
    <citation type="journal article" date="2014" name="Int. J. Syst. Evol. Microbiol.">
        <title>Complete genome sequence of Corynebacterium casei LMG S-19264T (=DSM 44701T), isolated from a smear-ripened cheese.</title>
        <authorList>
            <consortium name="US DOE Joint Genome Institute (JGI-PGF)"/>
            <person name="Walter F."/>
            <person name="Albersmeier A."/>
            <person name="Kalinowski J."/>
            <person name="Ruckert C."/>
        </authorList>
    </citation>
    <scope>NUCLEOTIDE SEQUENCE [LARGE SCALE GENOMIC DNA]</scope>
    <source>
        <strain evidence="2 3">CGMCC 1.7029</strain>
    </source>
</reference>
<dbReference type="EMBL" id="BMLP01000001">
    <property type="protein sequence ID" value="GGO23279.1"/>
    <property type="molecule type" value="Genomic_DNA"/>
</dbReference>
<organism evidence="2 3">
    <name type="scientific">Gemmobacter aquaticus</name>
    <dbReference type="NCBI Taxonomy" id="490185"/>
    <lineage>
        <taxon>Bacteria</taxon>
        <taxon>Pseudomonadati</taxon>
        <taxon>Pseudomonadota</taxon>
        <taxon>Alphaproteobacteria</taxon>
        <taxon>Rhodobacterales</taxon>
        <taxon>Paracoccaceae</taxon>
        <taxon>Gemmobacter</taxon>
    </lineage>
</organism>
<dbReference type="AlphaFoldDB" id="A0A918DBP9"/>
<gene>
    <name evidence="2" type="ORF">GCM10010991_00470</name>
</gene>
<dbReference type="Proteomes" id="UP000598196">
    <property type="component" value="Unassembled WGS sequence"/>
</dbReference>
<evidence type="ECO:0000313" key="2">
    <source>
        <dbReference type="EMBL" id="GGO23279.1"/>
    </source>
</evidence>
<comment type="caution">
    <text evidence="2">The sequence shown here is derived from an EMBL/GenBank/DDBJ whole genome shotgun (WGS) entry which is preliminary data.</text>
</comment>
<proteinExistence type="predicted"/>
<protein>
    <submittedName>
        <fullName evidence="2">Uncharacterized protein</fullName>
    </submittedName>
</protein>
<evidence type="ECO:0000256" key="1">
    <source>
        <dbReference type="SAM" id="MobiDB-lite"/>
    </source>
</evidence>
<sequence length="51" mass="5604">MGTDTKHTGPGKMQDTKRKQPAETPESDPSRRQDGDPAPSKETRAEKPQQA</sequence>
<accession>A0A918DBP9</accession>
<feature type="compositionally biased region" description="Basic and acidic residues" evidence="1">
    <location>
        <begin position="28"/>
        <end position="51"/>
    </location>
</feature>
<name>A0A918DBP9_9RHOB</name>
<feature type="region of interest" description="Disordered" evidence="1">
    <location>
        <begin position="1"/>
        <end position="51"/>
    </location>
</feature>
<evidence type="ECO:0000313" key="3">
    <source>
        <dbReference type="Proteomes" id="UP000598196"/>
    </source>
</evidence>
<keyword evidence="3" id="KW-1185">Reference proteome</keyword>